<accession>A0A120MZ32</accession>
<keyword evidence="3" id="KW-1185">Reference proteome</keyword>
<dbReference type="KEGG" id="mgot:MgSA37_03259"/>
<dbReference type="Proteomes" id="UP000218263">
    <property type="component" value="Chromosome"/>
</dbReference>
<evidence type="ECO:0000313" key="3">
    <source>
        <dbReference type="Proteomes" id="UP000218263"/>
    </source>
</evidence>
<name>A0A120MZ32_9SPHI</name>
<reference evidence="2 3" key="1">
    <citation type="submission" date="2015-12" db="EMBL/GenBank/DDBJ databases">
        <title>Genome sequence of Mucilaginibacter gotjawali.</title>
        <authorList>
            <person name="Lee J.S."/>
            <person name="Lee K.C."/>
            <person name="Kim K.K."/>
            <person name="Lee B.W."/>
        </authorList>
    </citation>
    <scope>NUCLEOTIDE SEQUENCE [LARGE SCALE GENOMIC DNA]</scope>
    <source>
        <strain evidence="2 3">SA3-7</strain>
    </source>
</reference>
<feature type="domain" description="DUF3943" evidence="1">
    <location>
        <begin position="109"/>
        <end position="212"/>
    </location>
</feature>
<protein>
    <recommendedName>
        <fullName evidence="1">DUF3943 domain-containing protein</fullName>
    </recommendedName>
</protein>
<proteinExistence type="predicted"/>
<dbReference type="AlphaFoldDB" id="A0A120MZ32"/>
<organism evidence="2 3">
    <name type="scientific">Mucilaginibacter gotjawali</name>
    <dbReference type="NCBI Taxonomy" id="1550579"/>
    <lineage>
        <taxon>Bacteria</taxon>
        <taxon>Pseudomonadati</taxon>
        <taxon>Bacteroidota</taxon>
        <taxon>Sphingobacteriia</taxon>
        <taxon>Sphingobacteriales</taxon>
        <taxon>Sphingobacteriaceae</taxon>
        <taxon>Mucilaginibacter</taxon>
    </lineage>
</organism>
<evidence type="ECO:0000259" key="1">
    <source>
        <dbReference type="Pfam" id="PF13084"/>
    </source>
</evidence>
<dbReference type="EMBL" id="AP017313">
    <property type="protein sequence ID" value="BAU55078.1"/>
    <property type="molecule type" value="Genomic_DNA"/>
</dbReference>
<dbReference type="Pfam" id="PF13084">
    <property type="entry name" value="DUF3943"/>
    <property type="match status" value="1"/>
</dbReference>
<dbReference type="InterPro" id="IPR025079">
    <property type="entry name" value="DUF3943"/>
</dbReference>
<gene>
    <name evidence="2" type="ORF">MgSA37_03259</name>
</gene>
<sequence length="479" mass="55092">MVKMNLFYLFIRKIKYPSVCRLGILFFLFFYFSPHTLVAQYNFRRLPYPDSIPKYNYRDTAVKKRFGRAVLLLSATEVLPWTFDRFVTGAAWSKISFKTVGSNTKPSSWFWDNDDFLTNQFGHPSHGSIFFNSFRSNGYSFWQSAPATFAGSYIWETFGESQAPSINDFINTGFGGSILGEFTHRFANKIINNHSRGLKRQANEVLALLINPANGLNRIIDGKWGKVSVNPVEKDTTKVYVEFDAGMRRFSVNNRDGSFSWYGRFKLLYGSPYENYRSPFSFISINTEFGKSIKSNVNLISVYGSLAGFWVQYTDQTQQMALLTANYDYINNDAFFYSSENIKLNLFSKFKLSRKIKLNTTFGTGPIILAAIPDPYLKLDRHYDYCWGAGLNAGAMISLNDRFFYGINYRGGWFKTYSGNSSDNFLHTVTSELGFKIIKGYSISAEPGYFDLLGHYKHYPGYDKTYPYLRISVRFNKLL</sequence>
<evidence type="ECO:0000313" key="2">
    <source>
        <dbReference type="EMBL" id="BAU55078.1"/>
    </source>
</evidence>